<evidence type="ECO:0000256" key="13">
    <source>
        <dbReference type="ARBA" id="ARBA00049229"/>
    </source>
</evidence>
<comment type="caution">
    <text evidence="18">The sequence shown here is derived from an EMBL/GenBank/DDBJ whole genome shotgun (WGS) entry which is preliminary data.</text>
</comment>
<proteinExistence type="inferred from homology"/>
<dbReference type="EC" id="2.6.1.42" evidence="16"/>
<dbReference type="PIRSF" id="PIRSF006468">
    <property type="entry name" value="BCAT1"/>
    <property type="match status" value="1"/>
</dbReference>
<evidence type="ECO:0000313" key="19">
    <source>
        <dbReference type="Proteomes" id="UP001596071"/>
    </source>
</evidence>
<comment type="catalytic activity">
    <reaction evidence="13 16">
        <text>L-leucine + 2-oxoglutarate = 4-methyl-2-oxopentanoate + L-glutamate</text>
        <dbReference type="Rhea" id="RHEA:18321"/>
        <dbReference type="ChEBI" id="CHEBI:16810"/>
        <dbReference type="ChEBI" id="CHEBI:17865"/>
        <dbReference type="ChEBI" id="CHEBI:29985"/>
        <dbReference type="ChEBI" id="CHEBI:57427"/>
        <dbReference type="EC" id="2.6.1.42"/>
    </reaction>
</comment>
<dbReference type="PANTHER" id="PTHR11825">
    <property type="entry name" value="SUBGROUP IIII AMINOTRANSFERASE"/>
    <property type="match status" value="1"/>
</dbReference>
<accession>A0ABW0TZ22</accession>
<keyword evidence="10 16" id="KW-0100">Branched-chain amino acid biosynthesis</keyword>
<evidence type="ECO:0000256" key="10">
    <source>
        <dbReference type="ARBA" id="ARBA00023304"/>
    </source>
</evidence>
<dbReference type="Gene3D" id="3.20.10.10">
    <property type="entry name" value="D-amino Acid Aminotransferase, subunit A, domain 2"/>
    <property type="match status" value="1"/>
</dbReference>
<evidence type="ECO:0000256" key="9">
    <source>
        <dbReference type="ARBA" id="ARBA00022898"/>
    </source>
</evidence>
<dbReference type="InterPro" id="IPR043132">
    <property type="entry name" value="BCAT-like_C"/>
</dbReference>
<evidence type="ECO:0000256" key="8">
    <source>
        <dbReference type="ARBA" id="ARBA00022679"/>
    </source>
</evidence>
<dbReference type="NCBIfam" id="TIGR01123">
    <property type="entry name" value="ilvE_II"/>
    <property type="match status" value="1"/>
</dbReference>
<evidence type="ECO:0000256" key="12">
    <source>
        <dbReference type="ARBA" id="ARBA00048798"/>
    </source>
</evidence>
<dbReference type="InterPro" id="IPR005786">
    <property type="entry name" value="B_amino_transII"/>
</dbReference>
<keyword evidence="8 16" id="KW-0808">Transferase</keyword>
<evidence type="ECO:0000313" key="18">
    <source>
        <dbReference type="EMBL" id="MFC5603195.1"/>
    </source>
</evidence>
<dbReference type="Pfam" id="PF01063">
    <property type="entry name" value="Aminotran_4"/>
    <property type="match status" value="1"/>
</dbReference>
<name>A0ABW0TZ22_9BACL</name>
<dbReference type="InterPro" id="IPR043131">
    <property type="entry name" value="BCAT-like_N"/>
</dbReference>
<reference evidence="19" key="1">
    <citation type="journal article" date="2019" name="Int. J. Syst. Evol. Microbiol.">
        <title>The Global Catalogue of Microorganisms (GCM) 10K type strain sequencing project: providing services to taxonomists for standard genome sequencing and annotation.</title>
        <authorList>
            <consortium name="The Broad Institute Genomics Platform"/>
            <consortium name="The Broad Institute Genome Sequencing Center for Infectious Disease"/>
            <person name="Wu L."/>
            <person name="Ma J."/>
        </authorList>
    </citation>
    <scope>NUCLEOTIDE SEQUENCE [LARGE SCALE GENOMIC DNA]</scope>
    <source>
        <strain evidence="19">KACC 11299</strain>
    </source>
</reference>
<evidence type="ECO:0000256" key="5">
    <source>
        <dbReference type="ARBA" id="ARBA00009320"/>
    </source>
</evidence>
<protein>
    <recommendedName>
        <fullName evidence="16">Branched-chain-amino-acid aminotransferase</fullName>
        <ecNumber evidence="16">2.6.1.42</ecNumber>
    </recommendedName>
</protein>
<evidence type="ECO:0000256" key="3">
    <source>
        <dbReference type="ARBA" id="ARBA00004931"/>
    </source>
</evidence>
<comment type="catalytic activity">
    <reaction evidence="11 16">
        <text>L-valine + 2-oxoglutarate = 3-methyl-2-oxobutanoate + L-glutamate</text>
        <dbReference type="Rhea" id="RHEA:24813"/>
        <dbReference type="ChEBI" id="CHEBI:11851"/>
        <dbReference type="ChEBI" id="CHEBI:16810"/>
        <dbReference type="ChEBI" id="CHEBI:29985"/>
        <dbReference type="ChEBI" id="CHEBI:57762"/>
        <dbReference type="EC" id="2.6.1.42"/>
    </reaction>
</comment>
<evidence type="ECO:0000256" key="17">
    <source>
        <dbReference type="RuleBase" id="RU004519"/>
    </source>
</evidence>
<evidence type="ECO:0000256" key="15">
    <source>
        <dbReference type="RuleBase" id="RU004516"/>
    </source>
</evidence>
<gene>
    <name evidence="18" type="ORF">ACFPTP_08155</name>
</gene>
<evidence type="ECO:0000256" key="2">
    <source>
        <dbReference type="ARBA" id="ARBA00004824"/>
    </source>
</evidence>
<comment type="catalytic activity">
    <reaction evidence="12 16">
        <text>L-isoleucine + 2-oxoglutarate = (S)-3-methyl-2-oxopentanoate + L-glutamate</text>
        <dbReference type="Rhea" id="RHEA:24801"/>
        <dbReference type="ChEBI" id="CHEBI:16810"/>
        <dbReference type="ChEBI" id="CHEBI:29985"/>
        <dbReference type="ChEBI" id="CHEBI:35146"/>
        <dbReference type="ChEBI" id="CHEBI:58045"/>
        <dbReference type="EC" id="2.6.1.42"/>
    </reaction>
</comment>
<dbReference type="RefSeq" id="WP_381443517.1">
    <property type="nucleotide sequence ID" value="NZ_JBHSNP010000011.1"/>
</dbReference>
<dbReference type="PROSITE" id="PS00770">
    <property type="entry name" value="AA_TRANSFER_CLASS_4"/>
    <property type="match status" value="1"/>
</dbReference>
<keyword evidence="6 16" id="KW-0032">Aminotransferase</keyword>
<evidence type="ECO:0000256" key="7">
    <source>
        <dbReference type="ARBA" id="ARBA00022605"/>
    </source>
</evidence>
<evidence type="ECO:0000256" key="14">
    <source>
        <dbReference type="RuleBase" id="RU004106"/>
    </source>
</evidence>
<evidence type="ECO:0000256" key="4">
    <source>
        <dbReference type="ARBA" id="ARBA00005072"/>
    </source>
</evidence>
<dbReference type="InterPro" id="IPR033939">
    <property type="entry name" value="BCAT_family"/>
</dbReference>
<dbReference type="Gene3D" id="3.30.470.10">
    <property type="match status" value="1"/>
</dbReference>
<dbReference type="InterPro" id="IPR001544">
    <property type="entry name" value="Aminotrans_IV"/>
</dbReference>
<evidence type="ECO:0000256" key="11">
    <source>
        <dbReference type="ARBA" id="ARBA00048212"/>
    </source>
</evidence>
<dbReference type="Proteomes" id="UP001596071">
    <property type="component" value="Unassembled WGS sequence"/>
</dbReference>
<comment type="pathway">
    <text evidence="3 17">Amino-acid biosynthesis; L-valine biosynthesis; L-valine from pyruvate: step 4/4.</text>
</comment>
<comment type="cofactor">
    <cofactor evidence="1 15">
        <name>pyridoxal 5'-phosphate</name>
        <dbReference type="ChEBI" id="CHEBI:597326"/>
    </cofactor>
</comment>
<dbReference type="EMBL" id="JBHSNP010000011">
    <property type="protein sequence ID" value="MFC5603195.1"/>
    <property type="molecule type" value="Genomic_DNA"/>
</dbReference>
<dbReference type="PANTHER" id="PTHR11825:SF44">
    <property type="entry name" value="BRANCHED-CHAIN-AMINO-ACID AMINOTRANSFERASE"/>
    <property type="match status" value="1"/>
</dbReference>
<dbReference type="GO" id="GO:0004084">
    <property type="term" value="F:branched-chain-amino-acid transaminase activity"/>
    <property type="evidence" value="ECO:0007669"/>
    <property type="project" value="UniProtKB-EC"/>
</dbReference>
<dbReference type="NCBIfam" id="NF009897">
    <property type="entry name" value="PRK13357.1"/>
    <property type="match status" value="1"/>
</dbReference>
<evidence type="ECO:0000256" key="16">
    <source>
        <dbReference type="RuleBase" id="RU004517"/>
    </source>
</evidence>
<dbReference type="InterPro" id="IPR018300">
    <property type="entry name" value="Aminotrans_IV_CS"/>
</dbReference>
<evidence type="ECO:0000256" key="1">
    <source>
        <dbReference type="ARBA" id="ARBA00001933"/>
    </source>
</evidence>
<evidence type="ECO:0000256" key="6">
    <source>
        <dbReference type="ARBA" id="ARBA00022576"/>
    </source>
</evidence>
<comment type="similarity">
    <text evidence="5 14">Belongs to the class-IV pyridoxal-phosphate-dependent aminotransferase family.</text>
</comment>
<comment type="pathway">
    <text evidence="2 17">Amino-acid biosynthesis; L-isoleucine biosynthesis; L-isoleucine from 2-oxobutanoate: step 4/4.</text>
</comment>
<dbReference type="InterPro" id="IPR036038">
    <property type="entry name" value="Aminotransferase-like"/>
</dbReference>
<organism evidence="18 19">
    <name type="scientific">Sporosarcina koreensis</name>
    <dbReference type="NCBI Taxonomy" id="334735"/>
    <lineage>
        <taxon>Bacteria</taxon>
        <taxon>Bacillati</taxon>
        <taxon>Bacillota</taxon>
        <taxon>Bacilli</taxon>
        <taxon>Bacillales</taxon>
        <taxon>Caryophanaceae</taxon>
        <taxon>Sporosarcina</taxon>
    </lineage>
</organism>
<dbReference type="CDD" id="cd01557">
    <property type="entry name" value="BCAT_beta_family"/>
    <property type="match status" value="1"/>
</dbReference>
<comment type="pathway">
    <text evidence="4 17">Amino-acid biosynthesis; L-leucine biosynthesis; L-leucine from 3-methyl-2-oxobutanoate: step 4/4.</text>
</comment>
<keyword evidence="7 16" id="KW-0028">Amino-acid biosynthesis</keyword>
<dbReference type="SUPFAM" id="SSF56752">
    <property type="entry name" value="D-aminoacid aminotransferase-like PLP-dependent enzymes"/>
    <property type="match status" value="1"/>
</dbReference>
<keyword evidence="19" id="KW-1185">Reference proteome</keyword>
<sequence length="365" mass="40885">MKRTPIQIKLSDSRKEKPNPENLMFGRSFTDHMFVADYEEGKGWHSHRIVPYAPVTLDPAAIVLHYGQTVFEGMKAYRSADDGTVRLFRPEENMKRLNLSLERLCMPRIDEEAALHALTQLIHIEKDWIPTVEGTSLYIRPFVIANEAFLGVAPAKKYQFFIILSPVGSYYKEGIHPVKILVENEFVRAVKGGTGGAKTAGNYAAGLKAQEVADQRGYSQVLWLDGVERKYVEEVGSMNIFFKIDGEVITPAINGSILEGITRKSILQLLRHWGVPVSERKISMDEIRAAYDEGKLEEVFGTGTAAVISPVGELNWDGYKMVVNNCKTGPLAKSLFDTLSNIQTGKEIDPFKWVTELKSEFAKLA</sequence>
<keyword evidence="9 15" id="KW-0663">Pyridoxal phosphate</keyword>